<dbReference type="EMBL" id="MU069684">
    <property type="protein sequence ID" value="KAF5835903.1"/>
    <property type="molecule type" value="Genomic_DNA"/>
</dbReference>
<keyword evidence="2" id="KW-1185">Reference proteome</keyword>
<organism evidence="1 2">
    <name type="scientific">Dunaliella salina</name>
    <name type="common">Green alga</name>
    <name type="synonym">Protococcus salinus</name>
    <dbReference type="NCBI Taxonomy" id="3046"/>
    <lineage>
        <taxon>Eukaryota</taxon>
        <taxon>Viridiplantae</taxon>
        <taxon>Chlorophyta</taxon>
        <taxon>core chlorophytes</taxon>
        <taxon>Chlorophyceae</taxon>
        <taxon>CS clade</taxon>
        <taxon>Chlamydomonadales</taxon>
        <taxon>Dunaliellaceae</taxon>
        <taxon>Dunaliella</taxon>
    </lineage>
</organism>
<protein>
    <recommendedName>
        <fullName evidence="3">Encoded protein</fullName>
    </recommendedName>
</protein>
<proteinExistence type="predicted"/>
<sequence length="108" mass="11803">MAASALRDPAAFFGHSVFPSQSTILELADNELGPDVPNFVSTFDVDYTKWKDLAIQSSHGSEPASSNPDLVRLACFYQAHAIKEEAQASLRANNSSPLARFYPRSKKS</sequence>
<gene>
    <name evidence="1" type="ORF">DUNSADRAFT_6716</name>
</gene>
<evidence type="ECO:0000313" key="1">
    <source>
        <dbReference type="EMBL" id="KAF5835903.1"/>
    </source>
</evidence>
<accession>A0ABQ7GMR8</accession>
<dbReference type="Proteomes" id="UP000815325">
    <property type="component" value="Unassembled WGS sequence"/>
</dbReference>
<reference evidence="1" key="1">
    <citation type="submission" date="2017-08" db="EMBL/GenBank/DDBJ databases">
        <authorList>
            <person name="Polle J.E."/>
            <person name="Barry K."/>
            <person name="Cushman J."/>
            <person name="Schmutz J."/>
            <person name="Tran D."/>
            <person name="Hathwaick L.T."/>
            <person name="Yim W.C."/>
            <person name="Jenkins J."/>
            <person name="Mckie-Krisberg Z.M."/>
            <person name="Prochnik S."/>
            <person name="Lindquist E."/>
            <person name="Dockter R.B."/>
            <person name="Adam C."/>
            <person name="Molina H."/>
            <person name="Bunkerborg J."/>
            <person name="Jin E."/>
            <person name="Buchheim M."/>
            <person name="Magnuson J."/>
        </authorList>
    </citation>
    <scope>NUCLEOTIDE SEQUENCE</scope>
    <source>
        <strain evidence="1">CCAP 19/18</strain>
    </source>
</reference>
<comment type="caution">
    <text evidence="1">The sequence shown here is derived from an EMBL/GenBank/DDBJ whole genome shotgun (WGS) entry which is preliminary data.</text>
</comment>
<evidence type="ECO:0000313" key="2">
    <source>
        <dbReference type="Proteomes" id="UP000815325"/>
    </source>
</evidence>
<name>A0ABQ7GMR8_DUNSA</name>
<evidence type="ECO:0008006" key="3">
    <source>
        <dbReference type="Google" id="ProtNLM"/>
    </source>
</evidence>